<accession>A0ABQ9Z2H1</accession>
<keyword evidence="3" id="KW-0645">Protease</keyword>
<feature type="domain" description="Peptidase M13 C-terminal" evidence="9">
    <location>
        <begin position="845"/>
        <end position="935"/>
    </location>
</feature>
<dbReference type="Gene3D" id="3.40.390.10">
    <property type="entry name" value="Collagenase (Catalytic Domain)"/>
    <property type="match status" value="1"/>
</dbReference>
<dbReference type="CDD" id="cd08662">
    <property type="entry name" value="M13"/>
    <property type="match status" value="1"/>
</dbReference>
<dbReference type="InterPro" id="IPR018497">
    <property type="entry name" value="Peptidase_M13_C"/>
</dbReference>
<dbReference type="Gene3D" id="1.10.1380.10">
    <property type="entry name" value="Neutral endopeptidase , domain2"/>
    <property type="match status" value="1"/>
</dbReference>
<evidence type="ECO:0000313" key="12">
    <source>
        <dbReference type="Proteomes" id="UP001234178"/>
    </source>
</evidence>
<feature type="domain" description="Peptidase M13 N-terminal" evidence="10">
    <location>
        <begin position="413"/>
        <end position="467"/>
    </location>
</feature>
<evidence type="ECO:0000259" key="10">
    <source>
        <dbReference type="Pfam" id="PF05649"/>
    </source>
</evidence>
<comment type="similarity">
    <text evidence="2">Belongs to the peptidase M13 family.</text>
</comment>
<dbReference type="Proteomes" id="UP001234178">
    <property type="component" value="Unassembled WGS sequence"/>
</dbReference>
<dbReference type="PANTHER" id="PTHR11733">
    <property type="entry name" value="ZINC METALLOPROTEASE FAMILY M13 NEPRILYSIN-RELATED"/>
    <property type="match status" value="1"/>
</dbReference>
<keyword evidence="12" id="KW-1185">Reference proteome</keyword>
<dbReference type="SUPFAM" id="SSF55486">
    <property type="entry name" value="Metalloproteases ('zincins'), catalytic domain"/>
    <property type="match status" value="2"/>
</dbReference>
<gene>
    <name evidence="11" type="ORF">OUZ56_012260</name>
</gene>
<evidence type="ECO:0000256" key="3">
    <source>
        <dbReference type="ARBA" id="ARBA00022670"/>
    </source>
</evidence>
<evidence type="ECO:0000256" key="5">
    <source>
        <dbReference type="ARBA" id="ARBA00022801"/>
    </source>
</evidence>
<reference evidence="11 12" key="1">
    <citation type="journal article" date="2023" name="Nucleic Acids Res.">
        <title>The hologenome of Daphnia magna reveals possible DNA methylation and microbiome-mediated evolution of the host genome.</title>
        <authorList>
            <person name="Chaturvedi A."/>
            <person name="Li X."/>
            <person name="Dhandapani V."/>
            <person name="Marshall H."/>
            <person name="Kissane S."/>
            <person name="Cuenca-Cambronero M."/>
            <person name="Asole G."/>
            <person name="Calvet F."/>
            <person name="Ruiz-Romero M."/>
            <person name="Marangio P."/>
            <person name="Guigo R."/>
            <person name="Rago D."/>
            <person name="Mirbahai L."/>
            <person name="Eastwood N."/>
            <person name="Colbourne J.K."/>
            <person name="Zhou J."/>
            <person name="Mallon E."/>
            <person name="Orsini L."/>
        </authorList>
    </citation>
    <scope>NUCLEOTIDE SEQUENCE [LARGE SCALE GENOMIC DNA]</scope>
    <source>
        <strain evidence="11">LRV0_1</strain>
    </source>
</reference>
<keyword evidence="5" id="KW-0378">Hydrolase</keyword>
<evidence type="ECO:0000313" key="11">
    <source>
        <dbReference type="EMBL" id="KAK4007099.1"/>
    </source>
</evidence>
<protein>
    <submittedName>
        <fullName evidence="11">Uncharacterized protein</fullName>
    </submittedName>
</protein>
<evidence type="ECO:0000256" key="8">
    <source>
        <dbReference type="SAM" id="MobiDB-lite"/>
    </source>
</evidence>
<dbReference type="InterPro" id="IPR024079">
    <property type="entry name" value="MetalloPept_cat_dom_sf"/>
</dbReference>
<proteinExistence type="inferred from homology"/>
<sequence>MIGEEDVRSGERIRDVRGRFVARGSRGIPEIGSASQGRARTRSRPLGESGTEERGEIEDGANEPQQEQRPASVRQEYHLTFSEEETERWEDAEEEEGSGEHGEEQPEWDFTDLRRRSSNISSYIRGFRAAQQQVGARHAMAAQIKFQSPPTFGGKDGEDVVQVDPNMSKATKLAHLWRGLKPSLLEKLWSLKPNSCDEFLQEIKRYQEMTSRARHEEWAMGVVGKQTPTAGRPLSNSDDFIQHFKCPTSSPMNPPNKCTVWRLFQHQPNRRKILEHSYLEDLIELQRLRIVQEIDSSKCRPSIRVARHTNSYWSLLDWIRNAMPAAAARSGLDLSRWLAWAAFISAIVFMLATGYLGYRVCKSSKQLAVVEEQLATAEGTIARLEEKDPVCNTKECVISAAVLMEAMDPTVDPCHDFYQFACGGWLRKNSVPDASSRWGRFHVLREQLMYILKDILSEPNTVQDSKPVNSSREIGQLDSRSVRLEIGSTSIRRDMGESFLFEVYNYLDWKNTNKSSIYVDQTDVGLPYSTLINAKSNSTAIIMQAYATYVFESAKAVRDAIQGGSNDSDIIHEVDQMINFQIELAKIQTRPEERRNRTRMYNVVQLGALQRWTNVVHLNRATSYINWAKYINDIYSAVNVTVSENEQIIVKEPQFLRKLVRLLDQTSPRIIANYIHWRLVMKAGDYTNQLMNSVAFNFRKVFYGASVPQPRWRMCVDKVSSTLGFAVGSLYIERAFDEQARKEAVEMIGHIKTAFSSLVQESHWMDQETKIRALEKAAAMKDFVAYPDWILNKTRLSQIYEGVETTSKHFENALNVTRFLEHDKLKALRLPTDRTAWVTFPSVVNAFYSFFYNAITFPAGILQPPFFGKGRLAALNYGGIGAVIGHEITHGFDDQGRQADKEGRINLWWTNQTLNRYINGAQCFIEQYGNYTSQSLLELKLST</sequence>
<dbReference type="Pfam" id="PF01431">
    <property type="entry name" value="Peptidase_M13"/>
    <property type="match status" value="1"/>
</dbReference>
<evidence type="ECO:0000256" key="4">
    <source>
        <dbReference type="ARBA" id="ARBA00022723"/>
    </source>
</evidence>
<evidence type="ECO:0000256" key="6">
    <source>
        <dbReference type="ARBA" id="ARBA00022833"/>
    </source>
</evidence>
<feature type="compositionally biased region" description="Acidic residues" evidence="8">
    <location>
        <begin position="82"/>
        <end position="97"/>
    </location>
</feature>
<feature type="domain" description="Peptidase M13 N-terminal" evidence="10">
    <location>
        <begin position="490"/>
        <end position="787"/>
    </location>
</feature>
<organism evidence="11 12">
    <name type="scientific">Daphnia magna</name>
    <dbReference type="NCBI Taxonomy" id="35525"/>
    <lineage>
        <taxon>Eukaryota</taxon>
        <taxon>Metazoa</taxon>
        <taxon>Ecdysozoa</taxon>
        <taxon>Arthropoda</taxon>
        <taxon>Crustacea</taxon>
        <taxon>Branchiopoda</taxon>
        <taxon>Diplostraca</taxon>
        <taxon>Cladocera</taxon>
        <taxon>Anomopoda</taxon>
        <taxon>Daphniidae</taxon>
        <taxon>Daphnia</taxon>
    </lineage>
</organism>
<evidence type="ECO:0000259" key="9">
    <source>
        <dbReference type="Pfam" id="PF01431"/>
    </source>
</evidence>
<name>A0ABQ9Z2H1_9CRUS</name>
<comment type="cofactor">
    <cofactor evidence="1">
        <name>Zn(2+)</name>
        <dbReference type="ChEBI" id="CHEBI:29105"/>
    </cofactor>
</comment>
<keyword evidence="4" id="KW-0479">Metal-binding</keyword>
<dbReference type="PROSITE" id="PS51885">
    <property type="entry name" value="NEPRILYSIN"/>
    <property type="match status" value="1"/>
</dbReference>
<feature type="compositionally biased region" description="Basic and acidic residues" evidence="8">
    <location>
        <begin position="1"/>
        <end position="18"/>
    </location>
</feature>
<dbReference type="Pfam" id="PF05649">
    <property type="entry name" value="Peptidase_M13_N"/>
    <property type="match status" value="2"/>
</dbReference>
<keyword evidence="6" id="KW-0862">Zinc</keyword>
<dbReference type="PANTHER" id="PTHR11733:SF237">
    <property type="entry name" value="NEPRILYSIN-LIKE 4"/>
    <property type="match status" value="1"/>
</dbReference>
<dbReference type="InterPro" id="IPR000718">
    <property type="entry name" value="Peptidase_M13"/>
</dbReference>
<keyword evidence="7" id="KW-0482">Metalloprotease</keyword>
<dbReference type="PRINTS" id="PR00786">
    <property type="entry name" value="NEPRILYSIN"/>
</dbReference>
<dbReference type="EMBL" id="JAOYFB010000002">
    <property type="protein sequence ID" value="KAK4007099.1"/>
    <property type="molecule type" value="Genomic_DNA"/>
</dbReference>
<comment type="caution">
    <text evidence="11">The sequence shown here is derived from an EMBL/GenBank/DDBJ whole genome shotgun (WGS) entry which is preliminary data.</text>
</comment>
<dbReference type="InterPro" id="IPR008753">
    <property type="entry name" value="Peptidase_M13_N"/>
</dbReference>
<evidence type="ECO:0000256" key="7">
    <source>
        <dbReference type="ARBA" id="ARBA00023049"/>
    </source>
</evidence>
<evidence type="ECO:0000256" key="1">
    <source>
        <dbReference type="ARBA" id="ARBA00001947"/>
    </source>
</evidence>
<feature type="region of interest" description="Disordered" evidence="8">
    <location>
        <begin position="1"/>
        <end position="112"/>
    </location>
</feature>
<evidence type="ECO:0000256" key="2">
    <source>
        <dbReference type="ARBA" id="ARBA00007357"/>
    </source>
</evidence>
<dbReference type="InterPro" id="IPR042089">
    <property type="entry name" value="Peptidase_M13_dom_2"/>
</dbReference>